<proteinExistence type="predicted"/>
<name>A0ABW3A8A3_9ACTN</name>
<dbReference type="InterPro" id="IPR035418">
    <property type="entry name" value="AraC-bd_2"/>
</dbReference>
<dbReference type="Pfam" id="PF14525">
    <property type="entry name" value="AraC_binding_2"/>
    <property type="match status" value="1"/>
</dbReference>
<evidence type="ECO:0000259" key="1">
    <source>
        <dbReference type="Pfam" id="PF14525"/>
    </source>
</evidence>
<reference evidence="3" key="1">
    <citation type="journal article" date="2019" name="Int. J. Syst. Evol. Microbiol.">
        <title>The Global Catalogue of Microorganisms (GCM) 10K type strain sequencing project: providing services to taxonomists for standard genome sequencing and annotation.</title>
        <authorList>
            <consortium name="The Broad Institute Genomics Platform"/>
            <consortium name="The Broad Institute Genome Sequencing Center for Infectious Disease"/>
            <person name="Wu L."/>
            <person name="Ma J."/>
        </authorList>
    </citation>
    <scope>NUCLEOTIDE SEQUENCE [LARGE SCALE GENOMIC DNA]</scope>
    <source>
        <strain evidence="3">JCM 32148</strain>
    </source>
</reference>
<feature type="domain" description="Transcription regulator HTH AraC- type ligand binding" evidence="1">
    <location>
        <begin position="23"/>
        <end position="125"/>
    </location>
</feature>
<comment type="caution">
    <text evidence="2">The sequence shown here is derived from an EMBL/GenBank/DDBJ whole genome shotgun (WGS) entry which is preliminary data.</text>
</comment>
<organism evidence="2 3">
    <name type="scientific">Micromonospora azadirachtae</name>
    <dbReference type="NCBI Taxonomy" id="1970735"/>
    <lineage>
        <taxon>Bacteria</taxon>
        <taxon>Bacillati</taxon>
        <taxon>Actinomycetota</taxon>
        <taxon>Actinomycetes</taxon>
        <taxon>Micromonosporales</taxon>
        <taxon>Micromonosporaceae</taxon>
        <taxon>Micromonospora</taxon>
    </lineage>
</organism>
<evidence type="ECO:0000313" key="3">
    <source>
        <dbReference type="Proteomes" id="UP001597053"/>
    </source>
</evidence>
<evidence type="ECO:0000313" key="2">
    <source>
        <dbReference type="EMBL" id="MFD0787112.1"/>
    </source>
</evidence>
<gene>
    <name evidence="2" type="ORF">ACFQZ8_24700</name>
</gene>
<feature type="non-terminal residue" evidence="2">
    <location>
        <position position="129"/>
    </location>
</feature>
<keyword evidence="3" id="KW-1185">Reference proteome</keyword>
<dbReference type="Proteomes" id="UP001597053">
    <property type="component" value="Unassembled WGS sequence"/>
</dbReference>
<protein>
    <recommendedName>
        <fullName evidence="1">Transcription regulator HTH AraC- type ligand binding domain-containing protein</fullName>
    </recommendedName>
</protein>
<sequence length="129" mass="13957">MTALRVETLDTTVEAPGDRFALWVEMAGRVSAPVAFTSDHAADFHGYARMIDLGGIGLTRFRYQSLVGRRTPRLIRQADPEVYQIALATSGNCAISASRRDTAIPVGDFTLVDWGRPHDLTHAGGGDGQ</sequence>
<dbReference type="EMBL" id="JBHTHM010001778">
    <property type="protein sequence ID" value="MFD0787112.1"/>
    <property type="molecule type" value="Genomic_DNA"/>
</dbReference>
<accession>A0ABW3A8A3</accession>